<dbReference type="AlphaFoldDB" id="A0A9D3XZA3"/>
<evidence type="ECO:0000256" key="1">
    <source>
        <dbReference type="SAM" id="MobiDB-lite"/>
    </source>
</evidence>
<proteinExistence type="predicted"/>
<evidence type="ECO:0000313" key="3">
    <source>
        <dbReference type="Proteomes" id="UP000828390"/>
    </source>
</evidence>
<accession>A0A9D3XZA3</accession>
<gene>
    <name evidence="2" type="ORF">DPMN_192271</name>
</gene>
<protein>
    <submittedName>
        <fullName evidence="2">Uncharacterized protein</fullName>
    </submittedName>
</protein>
<comment type="caution">
    <text evidence="2">The sequence shown here is derived from an EMBL/GenBank/DDBJ whole genome shotgun (WGS) entry which is preliminary data.</text>
</comment>
<keyword evidence="3" id="KW-1185">Reference proteome</keyword>
<dbReference type="EMBL" id="JAIWYP010000083">
    <property type="protein sequence ID" value="KAH3690028.1"/>
    <property type="molecule type" value="Genomic_DNA"/>
</dbReference>
<organism evidence="2 3">
    <name type="scientific">Dreissena polymorpha</name>
    <name type="common">Zebra mussel</name>
    <name type="synonym">Mytilus polymorpha</name>
    <dbReference type="NCBI Taxonomy" id="45954"/>
    <lineage>
        <taxon>Eukaryota</taxon>
        <taxon>Metazoa</taxon>
        <taxon>Spiralia</taxon>
        <taxon>Lophotrochozoa</taxon>
        <taxon>Mollusca</taxon>
        <taxon>Bivalvia</taxon>
        <taxon>Autobranchia</taxon>
        <taxon>Heteroconchia</taxon>
        <taxon>Euheterodonta</taxon>
        <taxon>Imparidentia</taxon>
        <taxon>Neoheterodontei</taxon>
        <taxon>Myida</taxon>
        <taxon>Dreissenoidea</taxon>
        <taxon>Dreissenidae</taxon>
        <taxon>Dreissena</taxon>
    </lineage>
</organism>
<sequence length="50" mass="5237">MEAPDVGATTGATPVAVNDHGAMETVAEDTVEPRTSKCELNIYNHVPLAI</sequence>
<name>A0A9D3XZA3_DREPO</name>
<evidence type="ECO:0000313" key="2">
    <source>
        <dbReference type="EMBL" id="KAH3690028.1"/>
    </source>
</evidence>
<feature type="region of interest" description="Disordered" evidence="1">
    <location>
        <begin position="1"/>
        <end position="22"/>
    </location>
</feature>
<reference evidence="2" key="1">
    <citation type="journal article" date="2019" name="bioRxiv">
        <title>The Genome of the Zebra Mussel, Dreissena polymorpha: A Resource for Invasive Species Research.</title>
        <authorList>
            <person name="McCartney M.A."/>
            <person name="Auch B."/>
            <person name="Kono T."/>
            <person name="Mallez S."/>
            <person name="Zhang Y."/>
            <person name="Obille A."/>
            <person name="Becker A."/>
            <person name="Abrahante J.E."/>
            <person name="Garbe J."/>
            <person name="Badalamenti J.P."/>
            <person name="Herman A."/>
            <person name="Mangelson H."/>
            <person name="Liachko I."/>
            <person name="Sullivan S."/>
            <person name="Sone E.D."/>
            <person name="Koren S."/>
            <person name="Silverstein K.A.T."/>
            <person name="Beckman K.B."/>
            <person name="Gohl D.M."/>
        </authorList>
    </citation>
    <scope>NUCLEOTIDE SEQUENCE</scope>
    <source>
        <strain evidence="2">Duluth1</strain>
        <tissue evidence="2">Whole animal</tissue>
    </source>
</reference>
<dbReference type="Proteomes" id="UP000828390">
    <property type="component" value="Unassembled WGS sequence"/>
</dbReference>
<reference evidence="2" key="2">
    <citation type="submission" date="2020-11" db="EMBL/GenBank/DDBJ databases">
        <authorList>
            <person name="McCartney M.A."/>
            <person name="Auch B."/>
            <person name="Kono T."/>
            <person name="Mallez S."/>
            <person name="Becker A."/>
            <person name="Gohl D.M."/>
            <person name="Silverstein K.A.T."/>
            <person name="Koren S."/>
            <person name="Bechman K.B."/>
            <person name="Herman A."/>
            <person name="Abrahante J.E."/>
            <person name="Garbe J."/>
        </authorList>
    </citation>
    <scope>NUCLEOTIDE SEQUENCE</scope>
    <source>
        <strain evidence="2">Duluth1</strain>
        <tissue evidence="2">Whole animal</tissue>
    </source>
</reference>